<dbReference type="OMA" id="HEPAHIV"/>
<evidence type="ECO:0000313" key="4">
    <source>
        <dbReference type="Proteomes" id="UP000751190"/>
    </source>
</evidence>
<evidence type="ECO:0000256" key="1">
    <source>
        <dbReference type="SAM" id="SignalP"/>
    </source>
</evidence>
<feature type="signal peptide" evidence="1">
    <location>
        <begin position="1"/>
        <end position="19"/>
    </location>
</feature>
<dbReference type="PANTHER" id="PTHR46361:SF3">
    <property type="entry name" value="ELECTRON CARRIER_ PROTEIN DISULFIDE OXIDOREDUCTASE"/>
    <property type="match status" value="1"/>
</dbReference>
<dbReference type="OrthoDB" id="418495at2759"/>
<dbReference type="Pfam" id="PF04784">
    <property type="entry name" value="DUF547"/>
    <property type="match status" value="1"/>
</dbReference>
<evidence type="ECO:0000313" key="3">
    <source>
        <dbReference type="EMBL" id="KAG8457318.1"/>
    </source>
</evidence>
<dbReference type="PANTHER" id="PTHR46361">
    <property type="entry name" value="ELECTRON CARRIER/ PROTEIN DISULFIDE OXIDOREDUCTASE"/>
    <property type="match status" value="1"/>
</dbReference>
<name>A0A8J5X6Q3_DIALT</name>
<comment type="caution">
    <text evidence="3">The sequence shown here is derived from an EMBL/GenBank/DDBJ whole genome shotgun (WGS) entry which is preliminary data.</text>
</comment>
<protein>
    <recommendedName>
        <fullName evidence="2">DUF547 domain-containing protein</fullName>
    </recommendedName>
</protein>
<keyword evidence="4" id="KW-1185">Reference proteome</keyword>
<keyword evidence="1" id="KW-0732">Signal</keyword>
<dbReference type="Proteomes" id="UP000751190">
    <property type="component" value="Unassembled WGS sequence"/>
</dbReference>
<organism evidence="3 4">
    <name type="scientific">Diacronema lutheri</name>
    <name type="common">Unicellular marine alga</name>
    <name type="synonym">Monochrysis lutheri</name>
    <dbReference type="NCBI Taxonomy" id="2081491"/>
    <lineage>
        <taxon>Eukaryota</taxon>
        <taxon>Haptista</taxon>
        <taxon>Haptophyta</taxon>
        <taxon>Pavlovophyceae</taxon>
        <taxon>Pavlovales</taxon>
        <taxon>Pavlovaceae</taxon>
        <taxon>Diacronema</taxon>
    </lineage>
</organism>
<proteinExistence type="predicted"/>
<gene>
    <name evidence="3" type="ORF">KFE25_003576</name>
</gene>
<accession>A0A8J5X6Q3</accession>
<dbReference type="AlphaFoldDB" id="A0A8J5X6Q3"/>
<sequence length="303" mass="32390">MLRILCAAPLLLGLHAGSGVRDMLEPLLNRLEKRVAARQIPPAHTAVGRQRLADVPRAGGATFDHAAWDRCLKAHVRPGGTAGAIAGVHLVDYAGLAADPDFDAYLAQLAAADVPALGARERLALYINAYNALCCAHVVRHVRDATADAPPLRSILELKSPGEVVWDRYAGTVGGERLSLNQVEHDKLRRAWAEPAVHACIVCASASCPDLRAEAFVAPRLEEQMSAQLAAWLAHPAKGAIAEGPGRVRLSRILLWFEDDWGGAAGVRAFLLGQPLADGVAAALSAPRPAVRFFEYDWRLNGA</sequence>
<dbReference type="InterPro" id="IPR006869">
    <property type="entry name" value="DUF547"/>
</dbReference>
<evidence type="ECO:0000259" key="2">
    <source>
        <dbReference type="Pfam" id="PF04784"/>
    </source>
</evidence>
<dbReference type="EMBL" id="JAGTXO010000074">
    <property type="protein sequence ID" value="KAG8457318.1"/>
    <property type="molecule type" value="Genomic_DNA"/>
</dbReference>
<feature type="domain" description="DUF547" evidence="2">
    <location>
        <begin position="118"/>
        <end position="232"/>
    </location>
</feature>
<feature type="chain" id="PRO_5035190366" description="DUF547 domain-containing protein" evidence="1">
    <location>
        <begin position="20"/>
        <end position="303"/>
    </location>
</feature>
<reference evidence="3" key="1">
    <citation type="submission" date="2021-05" db="EMBL/GenBank/DDBJ databases">
        <title>The genome of the haptophyte Pavlova lutheri (Diacronema luteri, Pavlovales) - a model for lipid biosynthesis in eukaryotic algae.</title>
        <authorList>
            <person name="Hulatt C.J."/>
            <person name="Posewitz M.C."/>
        </authorList>
    </citation>
    <scope>NUCLEOTIDE SEQUENCE</scope>
    <source>
        <strain evidence="3">NIVA-4/92</strain>
    </source>
</reference>